<keyword evidence="1" id="KW-0732">Signal</keyword>
<evidence type="ECO:0000313" key="3">
    <source>
        <dbReference type="Proteomes" id="UP001180487"/>
    </source>
</evidence>
<dbReference type="Proteomes" id="UP001180487">
    <property type="component" value="Unassembled WGS sequence"/>
</dbReference>
<name>A0ABU2CCE2_9BURK</name>
<accession>A0ABU2CCE2</accession>
<proteinExistence type="predicted"/>
<dbReference type="Pfam" id="PF13663">
    <property type="entry name" value="DUF4148"/>
    <property type="match status" value="2"/>
</dbReference>
<reference evidence="2 3" key="1">
    <citation type="submission" date="2023-07" db="EMBL/GenBank/DDBJ databases">
        <title>Sorghum-associated microbial communities from plants grown in Nebraska, USA.</title>
        <authorList>
            <person name="Schachtman D."/>
        </authorList>
    </citation>
    <scope>NUCLEOTIDE SEQUENCE [LARGE SCALE GENOMIC DNA]</scope>
    <source>
        <strain evidence="2 3">BE313</strain>
    </source>
</reference>
<evidence type="ECO:0000256" key="1">
    <source>
        <dbReference type="SAM" id="SignalP"/>
    </source>
</evidence>
<organism evidence="2 3">
    <name type="scientific">Rhodoferax ferrireducens</name>
    <dbReference type="NCBI Taxonomy" id="192843"/>
    <lineage>
        <taxon>Bacteria</taxon>
        <taxon>Pseudomonadati</taxon>
        <taxon>Pseudomonadota</taxon>
        <taxon>Betaproteobacteria</taxon>
        <taxon>Burkholderiales</taxon>
        <taxon>Comamonadaceae</taxon>
        <taxon>Rhodoferax</taxon>
    </lineage>
</organism>
<keyword evidence="3" id="KW-1185">Reference proteome</keyword>
<feature type="signal peptide" evidence="1">
    <location>
        <begin position="1"/>
        <end position="24"/>
    </location>
</feature>
<dbReference type="RefSeq" id="WP_116607483.1">
    <property type="nucleotide sequence ID" value="NZ_JAVDXT010000003.1"/>
</dbReference>
<sequence>MKTSKILASSLIALATVAAGSAFAADRDYPVVAVAPSTSGLTRAQVQAELAQARQDGTLAAYNDDQNYPVIAPVGTPKTRAEVRAELEQAVKDGTMPVIRS</sequence>
<protein>
    <recommendedName>
        <fullName evidence="4">DUF4148 domain-containing protein</fullName>
    </recommendedName>
</protein>
<comment type="caution">
    <text evidence="2">The sequence shown here is derived from an EMBL/GenBank/DDBJ whole genome shotgun (WGS) entry which is preliminary data.</text>
</comment>
<gene>
    <name evidence="2" type="ORF">J2X19_003697</name>
</gene>
<feature type="chain" id="PRO_5046078702" description="DUF4148 domain-containing protein" evidence="1">
    <location>
        <begin position="25"/>
        <end position="101"/>
    </location>
</feature>
<evidence type="ECO:0008006" key="4">
    <source>
        <dbReference type="Google" id="ProtNLM"/>
    </source>
</evidence>
<evidence type="ECO:0000313" key="2">
    <source>
        <dbReference type="EMBL" id="MDR7379003.1"/>
    </source>
</evidence>
<dbReference type="EMBL" id="JAVDXT010000003">
    <property type="protein sequence ID" value="MDR7379003.1"/>
    <property type="molecule type" value="Genomic_DNA"/>
</dbReference>
<dbReference type="InterPro" id="IPR025421">
    <property type="entry name" value="DUF4148"/>
</dbReference>